<feature type="chain" id="PRO_5042126838" evidence="4">
    <location>
        <begin position="23"/>
        <end position="567"/>
    </location>
</feature>
<gene>
    <name evidence="5" type="ORF">FE257_011522</name>
</gene>
<proteinExistence type="inferred from homology"/>
<protein>
    <submittedName>
        <fullName evidence="5">Uncharacterized protein</fullName>
    </submittedName>
</protein>
<keyword evidence="4" id="KW-0732">Signal</keyword>
<accession>A0AAD4GRC2</accession>
<keyword evidence="3" id="KW-0472">Membrane</keyword>
<dbReference type="InterPro" id="IPR029033">
    <property type="entry name" value="His_PPase_superfam"/>
</dbReference>
<keyword evidence="3" id="KW-0812">Transmembrane</keyword>
<dbReference type="SUPFAM" id="SSF53254">
    <property type="entry name" value="Phosphoglycerate mutase-like"/>
    <property type="match status" value="1"/>
</dbReference>
<dbReference type="InterPro" id="IPR000560">
    <property type="entry name" value="His_Pase_clade-2"/>
</dbReference>
<feature type="region of interest" description="Disordered" evidence="2">
    <location>
        <begin position="530"/>
        <end position="567"/>
    </location>
</feature>
<evidence type="ECO:0000313" key="6">
    <source>
        <dbReference type="Proteomes" id="UP001194746"/>
    </source>
</evidence>
<dbReference type="Pfam" id="PF00328">
    <property type="entry name" value="His_Phos_2"/>
    <property type="match status" value="1"/>
</dbReference>
<dbReference type="EMBL" id="VCAU01000078">
    <property type="protein sequence ID" value="KAF9886377.1"/>
    <property type="molecule type" value="Genomic_DNA"/>
</dbReference>
<dbReference type="AlphaFoldDB" id="A0AAD4GRC2"/>
<organism evidence="5 6">
    <name type="scientific">Aspergillus nanangensis</name>
    <dbReference type="NCBI Taxonomy" id="2582783"/>
    <lineage>
        <taxon>Eukaryota</taxon>
        <taxon>Fungi</taxon>
        <taxon>Dikarya</taxon>
        <taxon>Ascomycota</taxon>
        <taxon>Pezizomycotina</taxon>
        <taxon>Eurotiomycetes</taxon>
        <taxon>Eurotiomycetidae</taxon>
        <taxon>Eurotiales</taxon>
        <taxon>Aspergillaceae</taxon>
        <taxon>Aspergillus</taxon>
        <taxon>Aspergillus subgen. Circumdati</taxon>
    </lineage>
</organism>
<comment type="similarity">
    <text evidence="1">Belongs to the histidine acid phosphatase family.</text>
</comment>
<dbReference type="Proteomes" id="UP001194746">
    <property type="component" value="Unassembled WGS sequence"/>
</dbReference>
<evidence type="ECO:0000256" key="1">
    <source>
        <dbReference type="ARBA" id="ARBA00005375"/>
    </source>
</evidence>
<keyword evidence="3" id="KW-1133">Transmembrane helix</keyword>
<dbReference type="PANTHER" id="PTHR11567:SF127">
    <property type="entry name" value="HISTIDINE ACID PHOSPHATASE"/>
    <property type="match status" value="1"/>
</dbReference>
<dbReference type="PANTHER" id="PTHR11567">
    <property type="entry name" value="ACID PHOSPHATASE-RELATED"/>
    <property type="match status" value="1"/>
</dbReference>
<reference evidence="5" key="2">
    <citation type="submission" date="2020-02" db="EMBL/GenBank/DDBJ databases">
        <authorList>
            <person name="Gilchrist C.L.M."/>
            <person name="Chooi Y.-H."/>
        </authorList>
    </citation>
    <scope>NUCLEOTIDE SEQUENCE</scope>
    <source>
        <strain evidence="5">MST-FP2251</strain>
    </source>
</reference>
<feature type="transmembrane region" description="Helical" evidence="3">
    <location>
        <begin position="445"/>
        <end position="469"/>
    </location>
</feature>
<dbReference type="GO" id="GO:0016791">
    <property type="term" value="F:phosphatase activity"/>
    <property type="evidence" value="ECO:0007669"/>
    <property type="project" value="TreeGrafter"/>
</dbReference>
<feature type="signal peptide" evidence="4">
    <location>
        <begin position="1"/>
        <end position="22"/>
    </location>
</feature>
<keyword evidence="6" id="KW-1185">Reference proteome</keyword>
<dbReference type="InterPro" id="IPR050645">
    <property type="entry name" value="Histidine_acid_phosphatase"/>
</dbReference>
<name>A0AAD4GRC2_ASPNN</name>
<comment type="caution">
    <text evidence="5">The sequence shown here is derived from an EMBL/GenBank/DDBJ whole genome shotgun (WGS) entry which is preliminary data.</text>
</comment>
<reference evidence="5" key="1">
    <citation type="journal article" date="2019" name="Beilstein J. Org. Chem.">
        <title>Nanangenines: drimane sesquiterpenoids as the dominant metabolite cohort of a novel Australian fungus, Aspergillus nanangensis.</title>
        <authorList>
            <person name="Lacey H.J."/>
            <person name="Gilchrist C.L.M."/>
            <person name="Crombie A."/>
            <person name="Kalaitzis J.A."/>
            <person name="Vuong D."/>
            <person name="Rutledge P.J."/>
            <person name="Turner P."/>
            <person name="Pitt J.I."/>
            <person name="Lacey E."/>
            <person name="Chooi Y.H."/>
            <person name="Piggott A.M."/>
        </authorList>
    </citation>
    <scope>NUCLEOTIDE SEQUENCE</scope>
    <source>
        <strain evidence="5">MST-FP2251</strain>
    </source>
</reference>
<evidence type="ECO:0000313" key="5">
    <source>
        <dbReference type="EMBL" id="KAF9886377.1"/>
    </source>
</evidence>
<evidence type="ECO:0000256" key="4">
    <source>
        <dbReference type="SAM" id="SignalP"/>
    </source>
</evidence>
<sequence length="567" mass="61330">MLIPRPVCVALGMTLSASLASAQDLEEQVWGVFAYTIYGDSIPSSVSPFRALTPYGANQLFAAGSSFRNEYVALHGEDTGINTRIESISPYRLDPEEINILSTTDPAVVASAQAFMQGLYPPLDDTFNATYNFDTSFQLSNGSIASGPLNGYQYPRILTLGPGDPQSTAINGQAQCSMHQAADTEYQSSAEVERLNQETEAFYQLMYDQALSGAFDRSGANYANAYYISEFLEYQSVHNETLLNHINQGDIDLARSLGDKYVFATSGNTSSTGAIGSGDVRTVAGHTLAALVLSSFDNNIEGRGTNGIMTLAFGSVEPAVALASLMQLTPPQRSYFDGRPALGASIIFELYSFESSANPTYPDPSQLFVRFILQNDTEAAYTLPLFGLSPSKIAMPYTEFRSEMENIAMNTEEWCFICNSKAPFCSNTSDTSHTKAMERNGLRPAVAGVIGAVVTLLTVAVVAIAGFLLCGMRMNRIRKASLGGFKGNSKMASDSDVTFRDPTWADAKEADTNEGEAVGRGHERVGSWEMRGSNRHGVEAVGSPFNDQIQDEWTHGVPPPAEPREHV</sequence>
<evidence type="ECO:0000256" key="2">
    <source>
        <dbReference type="SAM" id="MobiDB-lite"/>
    </source>
</evidence>
<dbReference type="Gene3D" id="3.40.50.1240">
    <property type="entry name" value="Phosphoglycerate mutase-like"/>
    <property type="match status" value="1"/>
</dbReference>
<evidence type="ECO:0000256" key="3">
    <source>
        <dbReference type="SAM" id="Phobius"/>
    </source>
</evidence>